<evidence type="ECO:0000313" key="3">
    <source>
        <dbReference type="Proteomes" id="UP001358586"/>
    </source>
</evidence>
<protein>
    <recommendedName>
        <fullName evidence="1">RNase H type-1 domain-containing protein</fullName>
    </recommendedName>
</protein>
<dbReference type="SUPFAM" id="SSF53098">
    <property type="entry name" value="Ribonuclease H-like"/>
    <property type="match status" value="1"/>
</dbReference>
<dbReference type="InterPro" id="IPR044730">
    <property type="entry name" value="RNase_H-like_dom_plant"/>
</dbReference>
<evidence type="ECO:0000259" key="1">
    <source>
        <dbReference type="Pfam" id="PF13456"/>
    </source>
</evidence>
<accession>A0ABR0NLS3</accession>
<proteinExistence type="predicted"/>
<name>A0ABR0NLS3_GOSAR</name>
<keyword evidence="3" id="KW-1185">Reference proteome</keyword>
<dbReference type="EMBL" id="JARKNE010000009">
    <property type="protein sequence ID" value="KAK5802114.1"/>
    <property type="molecule type" value="Genomic_DNA"/>
</dbReference>
<dbReference type="PANTHER" id="PTHR47723">
    <property type="entry name" value="OS05G0353850 PROTEIN"/>
    <property type="match status" value="1"/>
</dbReference>
<reference evidence="2 3" key="1">
    <citation type="submission" date="2023-03" db="EMBL/GenBank/DDBJ databases">
        <title>WGS of Gossypium arboreum.</title>
        <authorList>
            <person name="Yu D."/>
        </authorList>
    </citation>
    <scope>NUCLEOTIDE SEQUENCE [LARGE SCALE GENOMIC DNA]</scope>
    <source>
        <tissue evidence="2">Leaf</tissue>
    </source>
</reference>
<dbReference type="CDD" id="cd06222">
    <property type="entry name" value="RNase_H_like"/>
    <property type="match status" value="1"/>
</dbReference>
<sequence>MVVTMLSSECGIQRGHMSTEWAELFALIEGITLACSFNFDKVIFESDCVNLVNCFQQHCEDITILGHQIKEVRGMLELFTEANVQWNGHNRNKVVDILRRLALNNHCKLSFAMKYPNDIHNCIVLDSC</sequence>
<dbReference type="Pfam" id="PF13456">
    <property type="entry name" value="RVT_3"/>
    <property type="match status" value="1"/>
</dbReference>
<comment type="caution">
    <text evidence="2">The sequence shown here is derived from an EMBL/GenBank/DDBJ whole genome shotgun (WGS) entry which is preliminary data.</text>
</comment>
<organism evidence="2 3">
    <name type="scientific">Gossypium arboreum</name>
    <name type="common">Tree cotton</name>
    <name type="synonym">Gossypium nanking</name>
    <dbReference type="NCBI Taxonomy" id="29729"/>
    <lineage>
        <taxon>Eukaryota</taxon>
        <taxon>Viridiplantae</taxon>
        <taxon>Streptophyta</taxon>
        <taxon>Embryophyta</taxon>
        <taxon>Tracheophyta</taxon>
        <taxon>Spermatophyta</taxon>
        <taxon>Magnoliopsida</taxon>
        <taxon>eudicotyledons</taxon>
        <taxon>Gunneridae</taxon>
        <taxon>Pentapetalae</taxon>
        <taxon>rosids</taxon>
        <taxon>malvids</taxon>
        <taxon>Malvales</taxon>
        <taxon>Malvaceae</taxon>
        <taxon>Malvoideae</taxon>
        <taxon>Gossypium</taxon>
    </lineage>
</organism>
<evidence type="ECO:0000313" key="2">
    <source>
        <dbReference type="EMBL" id="KAK5802114.1"/>
    </source>
</evidence>
<feature type="domain" description="RNase H type-1" evidence="1">
    <location>
        <begin position="14"/>
        <end position="98"/>
    </location>
</feature>
<dbReference type="Gene3D" id="3.30.420.10">
    <property type="entry name" value="Ribonuclease H-like superfamily/Ribonuclease H"/>
    <property type="match status" value="1"/>
</dbReference>
<dbReference type="InterPro" id="IPR053151">
    <property type="entry name" value="RNase_H-like"/>
</dbReference>
<dbReference type="PANTHER" id="PTHR47723:SF19">
    <property type="entry name" value="POLYNUCLEOTIDYL TRANSFERASE, RIBONUCLEASE H-LIKE SUPERFAMILY PROTEIN"/>
    <property type="match status" value="1"/>
</dbReference>
<dbReference type="InterPro" id="IPR036397">
    <property type="entry name" value="RNaseH_sf"/>
</dbReference>
<dbReference type="InterPro" id="IPR002156">
    <property type="entry name" value="RNaseH_domain"/>
</dbReference>
<dbReference type="InterPro" id="IPR012337">
    <property type="entry name" value="RNaseH-like_sf"/>
</dbReference>
<dbReference type="Proteomes" id="UP001358586">
    <property type="component" value="Chromosome 9"/>
</dbReference>
<gene>
    <name evidence="2" type="ORF">PVK06_029696</name>
</gene>